<evidence type="ECO:0000313" key="5">
    <source>
        <dbReference type="EMBL" id="NLT80127.1"/>
    </source>
</evidence>
<feature type="domain" description="Flavin reductase like" evidence="4">
    <location>
        <begin position="22"/>
        <end position="196"/>
    </location>
</feature>
<dbReference type="EMBL" id="JAAXZR010000025">
    <property type="protein sequence ID" value="NLT80127.1"/>
    <property type="molecule type" value="Genomic_DNA"/>
</dbReference>
<comment type="similarity">
    <text evidence="3">Belongs to the flavoredoxin family.</text>
</comment>
<dbReference type="PANTHER" id="PTHR43567:SF1">
    <property type="entry name" value="FLAVOREDOXIN"/>
    <property type="match status" value="1"/>
</dbReference>
<dbReference type="Pfam" id="PF01613">
    <property type="entry name" value="Flavin_Reduct"/>
    <property type="match status" value="1"/>
</dbReference>
<proteinExistence type="inferred from homology"/>
<evidence type="ECO:0000259" key="4">
    <source>
        <dbReference type="Pfam" id="PF01613"/>
    </source>
</evidence>
<dbReference type="RefSeq" id="WP_273174181.1">
    <property type="nucleotide sequence ID" value="NZ_JAAXZR010000025.1"/>
</dbReference>
<evidence type="ECO:0000256" key="3">
    <source>
        <dbReference type="ARBA" id="ARBA00038054"/>
    </source>
</evidence>
<gene>
    <name evidence="5" type="ORF">GXW98_07585</name>
</gene>
<evidence type="ECO:0000256" key="1">
    <source>
        <dbReference type="ARBA" id="ARBA00001917"/>
    </source>
</evidence>
<keyword evidence="2" id="KW-0285">Flavoprotein</keyword>
<evidence type="ECO:0000313" key="6">
    <source>
        <dbReference type="Proteomes" id="UP000767327"/>
    </source>
</evidence>
<reference evidence="5" key="2">
    <citation type="submission" date="2020-01" db="EMBL/GenBank/DDBJ databases">
        <authorList>
            <person name="Campanaro S."/>
        </authorList>
    </citation>
    <scope>NUCLEOTIDE SEQUENCE</scope>
    <source>
        <strain evidence="5">AS01afH2WH_6</strain>
    </source>
</reference>
<dbReference type="PANTHER" id="PTHR43567">
    <property type="entry name" value="FLAVOREDOXIN-RELATED-RELATED"/>
    <property type="match status" value="1"/>
</dbReference>
<dbReference type="InterPro" id="IPR012349">
    <property type="entry name" value="Split_barrel_FMN-bd"/>
</dbReference>
<dbReference type="AlphaFoldDB" id="A0A971D0C9"/>
<dbReference type="GO" id="GO:0016646">
    <property type="term" value="F:oxidoreductase activity, acting on the CH-NH group of donors, NAD or NADP as acceptor"/>
    <property type="evidence" value="ECO:0007669"/>
    <property type="project" value="UniProtKB-ARBA"/>
</dbReference>
<dbReference type="InterPro" id="IPR002563">
    <property type="entry name" value="Flavin_Rdtase-like_dom"/>
</dbReference>
<organism evidence="5 6">
    <name type="scientific">Bifidobacterium crudilactis</name>
    <dbReference type="NCBI Taxonomy" id="327277"/>
    <lineage>
        <taxon>Bacteria</taxon>
        <taxon>Bacillati</taxon>
        <taxon>Actinomycetota</taxon>
        <taxon>Actinomycetes</taxon>
        <taxon>Bifidobacteriales</taxon>
        <taxon>Bifidobacteriaceae</taxon>
        <taxon>Bifidobacterium</taxon>
    </lineage>
</organism>
<reference evidence="5" key="1">
    <citation type="journal article" date="2020" name="Biotechnol. Biofuels">
        <title>New insights from the biogas microbiome by comprehensive genome-resolved metagenomics of nearly 1600 species originating from multiple anaerobic digesters.</title>
        <authorList>
            <person name="Campanaro S."/>
            <person name="Treu L."/>
            <person name="Rodriguez-R L.M."/>
            <person name="Kovalovszki A."/>
            <person name="Ziels R.M."/>
            <person name="Maus I."/>
            <person name="Zhu X."/>
            <person name="Kougias P.G."/>
            <person name="Basile A."/>
            <person name="Luo G."/>
            <person name="Schluter A."/>
            <person name="Konstantinidis K.T."/>
            <person name="Angelidaki I."/>
        </authorList>
    </citation>
    <scope>NUCLEOTIDE SEQUENCE</scope>
    <source>
        <strain evidence="5">AS01afH2WH_6</strain>
    </source>
</reference>
<sequence length="214" mass="23216">MAVPHDSTRDSSHIDITPGMLYYGNTVTLLSTLNADGSTNLAPMSSTWALGNTIVLGMGLGSQTAQNLAERNEAVLNLPGPELWRQVESLGDMTGVRHARRQHGHGSIAVSDKFAAVGLTPEKAESVHCMMVAEAGLQLELHIVSCRPDVQNSFVIAQAQVLHVHADPRIVLPGTSHVDPRRWKPLIYNFRHYHTLTAQVGESGITETPTVQEC</sequence>
<protein>
    <submittedName>
        <fullName evidence="5">Flavin reductase family protein</fullName>
    </submittedName>
</protein>
<dbReference type="InterPro" id="IPR052174">
    <property type="entry name" value="Flavoredoxin"/>
</dbReference>
<dbReference type="Gene3D" id="2.30.110.10">
    <property type="entry name" value="Electron Transport, Fmn-binding Protein, Chain A"/>
    <property type="match status" value="1"/>
</dbReference>
<evidence type="ECO:0000256" key="2">
    <source>
        <dbReference type="ARBA" id="ARBA00022630"/>
    </source>
</evidence>
<accession>A0A971D0C9</accession>
<comment type="cofactor">
    <cofactor evidence="1">
        <name>FMN</name>
        <dbReference type="ChEBI" id="CHEBI:58210"/>
    </cofactor>
</comment>
<dbReference type="SUPFAM" id="SSF50475">
    <property type="entry name" value="FMN-binding split barrel"/>
    <property type="match status" value="1"/>
</dbReference>
<dbReference type="Proteomes" id="UP000767327">
    <property type="component" value="Unassembled WGS sequence"/>
</dbReference>
<name>A0A971D0C9_9BIFI</name>
<dbReference type="GO" id="GO:0010181">
    <property type="term" value="F:FMN binding"/>
    <property type="evidence" value="ECO:0007669"/>
    <property type="project" value="InterPro"/>
</dbReference>
<comment type="caution">
    <text evidence="5">The sequence shown here is derived from an EMBL/GenBank/DDBJ whole genome shotgun (WGS) entry which is preliminary data.</text>
</comment>